<proteinExistence type="predicted"/>
<sequence length="1104" mass="120705">MGGKKTKLTNPPKNLKEAIDWLAAIEGYGVSGWDHTMGDKLDTKTGELPGWSEAKKESGIINIQGVVKSLGSTLGSRFLGYIGQGVHGFNGNSGIIKSDANYQSTYHDFNWEDSRIHDYLKITLCAAAMAFLGLSYLYYQGSIRRGFENPHDWHSRFLNERDKAIGLYMNTMGFTSNHLMEKTGQEVAELLNGNEKGFDDLAKPNSWSPYSTFLQELETKYGLQKTAVNHPFTACYIAAKEYFTLQFKNGEQIDPCLTSIKQAFNMFQSSCGMIYQALREQPYHPGVTTLLTCALYFPYFALIYPSFTPVHPSPGLPVQPEGGDRLHSAGDGKDGGGGEDGTTDLTAQVKKVLEEVGKSDANFGAEIKNVKDALSTGSGTNGLIGKLAEGLQHFIGYDGTKITSGPLITGGGILPANVAKYQVCNAVLNFVIRFLEGLYGINGVGDTYKPKVSEVIGKLRKCVGTGTVPQGFGELVEGIKQKAGDIDRSFQNNQNKLHDAFDSFKTLVTTLTYDQHGNVNVTQDSEQVKSCLDTVKNGIKQDGSNNFRNLCDKLKDLFGDAELKKSSTSMSNNEALEVTDQSTLKQKYEAVKPDSISNEIKRLNNTKDLNMPANAAVFTAVRDAATAFLAEIKEPSEYTSYYDKAEWSKVKSNPTEVETCAKIFLGCLPLYYQALTYIYWKCHDKGGGWNAMTLAGGAMRFYFDSQGLLPLYVDKSKRGAHIAESALKKFTEFGKAASSSLKDSNSPYVKFTEKLQANVRGNSSNLSTECPLSALLYGASCYFRYQQIKNAKEASKSPKTIREMLYFLAAFQFSPQYGAFYGYVTDYFKTLTGSPSSDDSELKLQVADSGTSATGNTLSAADLKSYLTSTFHLAPAFIGVVQGHSTSGEPWLHSLFSNSQFKLSIPSSGAGIFRALSNYAYALQFQLHFLYQQCSNNGMKCGWQDCRYGRNVKMDSSGNYLQSHICPGFKCSDPNSCNHIKGTGGTNCNHNNYSQSGGCGKGHPSPLQAFITGVLPSFGLSSSSTPNHMSAHPQGALCHTPMGFEATHLRQDPGTGNYILSALRPICGDVSSPFRQLCEKLGCLTKRTPRSLGDLFGFYAQLID</sequence>
<comment type="caution">
    <text evidence="2">The sequence shown here is derived from an EMBL/GenBank/DDBJ whole genome shotgun (WGS) entry which is preliminary data.</text>
</comment>
<evidence type="ECO:0000313" key="2">
    <source>
        <dbReference type="EMBL" id="GIX66232.1"/>
    </source>
</evidence>
<name>A0AAV4M175_BABCB</name>
<feature type="compositionally biased region" description="Basic and acidic residues" evidence="1">
    <location>
        <begin position="322"/>
        <end position="336"/>
    </location>
</feature>
<dbReference type="RefSeq" id="XP_067718301.1">
    <property type="nucleotide sequence ID" value="XM_067862200.1"/>
</dbReference>
<feature type="region of interest" description="Disordered" evidence="1">
    <location>
        <begin position="314"/>
        <end position="343"/>
    </location>
</feature>
<protein>
    <submittedName>
        <fullName evidence="2">Variant erythrocyte surface antigen-1 family protein</fullName>
    </submittedName>
</protein>
<dbReference type="AlphaFoldDB" id="A0AAV4M175"/>
<evidence type="ECO:0000256" key="1">
    <source>
        <dbReference type="SAM" id="MobiDB-lite"/>
    </source>
</evidence>
<dbReference type="EMBL" id="BPLF01000006">
    <property type="protein sequence ID" value="GIX66232.1"/>
    <property type="molecule type" value="Genomic_DNA"/>
</dbReference>
<dbReference type="Proteomes" id="UP001497744">
    <property type="component" value="Unassembled WGS sequence"/>
</dbReference>
<organism evidence="2 3">
    <name type="scientific">Babesia caballi</name>
    <dbReference type="NCBI Taxonomy" id="5871"/>
    <lineage>
        <taxon>Eukaryota</taxon>
        <taxon>Sar</taxon>
        <taxon>Alveolata</taxon>
        <taxon>Apicomplexa</taxon>
        <taxon>Aconoidasida</taxon>
        <taxon>Piroplasmida</taxon>
        <taxon>Babesiidae</taxon>
        <taxon>Babesia</taxon>
    </lineage>
</organism>
<reference evidence="2 3" key="1">
    <citation type="submission" date="2021-06" db="EMBL/GenBank/DDBJ databases">
        <title>Genome sequence of Babesia caballi.</title>
        <authorList>
            <person name="Yamagishi J."/>
            <person name="Kidaka T."/>
            <person name="Ochi A."/>
        </authorList>
    </citation>
    <scope>NUCLEOTIDE SEQUENCE [LARGE SCALE GENOMIC DNA]</scope>
    <source>
        <strain evidence="2">USDA-D6B2</strain>
    </source>
</reference>
<accession>A0AAV4M175</accession>
<dbReference type="GeneID" id="94197713"/>
<gene>
    <name evidence="2" type="ORF">BcabD6B2_56680</name>
</gene>
<evidence type="ECO:0000313" key="3">
    <source>
        <dbReference type="Proteomes" id="UP001497744"/>
    </source>
</evidence>
<keyword evidence="3" id="KW-1185">Reference proteome</keyword>